<comment type="caution">
    <text evidence="8">The sequence shown here is derived from an EMBL/GenBank/DDBJ whole genome shotgun (WGS) entry which is preliminary data.</text>
</comment>
<feature type="transmembrane region" description="Helical" evidence="7">
    <location>
        <begin position="60"/>
        <end position="78"/>
    </location>
</feature>
<evidence type="ECO:0000256" key="2">
    <source>
        <dbReference type="ARBA" id="ARBA00022692"/>
    </source>
</evidence>
<keyword evidence="4 7" id="KW-1133">Transmembrane helix</keyword>
<dbReference type="AlphaFoldDB" id="A0A814EW84"/>
<feature type="transmembrane region" description="Helical" evidence="7">
    <location>
        <begin position="617"/>
        <end position="639"/>
    </location>
</feature>
<sequence length="658" mass="75885">MSIDIKDIFKNFDRHYGIIYRRLKVRKTCVLMAHSMADLIILNIRLIIQQVKDRFGVYKSQRIFFLCILVTTVLYLLSKWMPPRVTYKTVHYNQCLQTRLEQFSSDVADMNAIINHEPILYGEIVSLPFIGNGYIGLSLSTRSRIQLISDPSTPFISSGYSPIIQISSKIWQDSSSTIIQMNQGLVKRLQCFKISEERSAYVTHMLYVHRYRPSLIIQEIDIINPSDQTLDLDFQHKTQISGNDIKQLDTQEFQIDSFKDTYFITTYQITTRQHNSTIFVIINNKIISSAHIKPDSQNKRTILTVIKYSPFIHVDLLVNETYSKQLQNTLQKQAKDDLIEALSISFKNLLKEHIDTWSSIWQSGFSISRSLAPTVMNGDIINRTIYYVLCSTPSPLYELKNLNETKKKELIQSLFQIDRCYESHSTLIGNRLWKSPGDDLAVSQLSNLWRSTLLKKGCLTLMRSGVNGILQSMLLSIGSIRFYNHHLEMHLDPKELHRDMFFRSIHFGKQYLLNISITVGHDNRAVIDVSIDNENGHAYACDAACLDTPTKLSTKPVRFPVKITSPSTAILYITEDFEYMTQLKDTLHVKQVEIAPPHAHDVLALHRHGHKLGGLPIIFWIALAFLILIFHLFLLKIILNEMGFFKYTTAIYTRPRVL</sequence>
<evidence type="ECO:0000256" key="1">
    <source>
        <dbReference type="ARBA" id="ARBA00004479"/>
    </source>
</evidence>
<evidence type="ECO:0000256" key="3">
    <source>
        <dbReference type="ARBA" id="ARBA00022729"/>
    </source>
</evidence>
<name>A0A814EW84_9BILA</name>
<evidence type="ECO:0000313" key="8">
    <source>
        <dbReference type="EMBL" id="CAF0976808.1"/>
    </source>
</evidence>
<proteinExistence type="predicted"/>
<organism evidence="8 9">
    <name type="scientific">Rotaria sordida</name>
    <dbReference type="NCBI Taxonomy" id="392033"/>
    <lineage>
        <taxon>Eukaryota</taxon>
        <taxon>Metazoa</taxon>
        <taxon>Spiralia</taxon>
        <taxon>Gnathifera</taxon>
        <taxon>Rotifera</taxon>
        <taxon>Eurotatoria</taxon>
        <taxon>Bdelloidea</taxon>
        <taxon>Philodinida</taxon>
        <taxon>Philodinidae</taxon>
        <taxon>Rotaria</taxon>
    </lineage>
</organism>
<keyword evidence="3" id="KW-0732">Signal</keyword>
<evidence type="ECO:0000313" key="9">
    <source>
        <dbReference type="Proteomes" id="UP000663889"/>
    </source>
</evidence>
<dbReference type="PANTHER" id="PTHR31386">
    <property type="entry name" value="UNCHARACTERIZED PROTEIN KIAA2013"/>
    <property type="match status" value="1"/>
</dbReference>
<dbReference type="GO" id="GO:0016020">
    <property type="term" value="C:membrane"/>
    <property type="evidence" value="ECO:0007669"/>
    <property type="project" value="UniProtKB-SubCell"/>
</dbReference>
<keyword evidence="5 7" id="KW-0472">Membrane</keyword>
<keyword evidence="6" id="KW-0325">Glycoprotein</keyword>
<evidence type="ECO:0000256" key="5">
    <source>
        <dbReference type="ARBA" id="ARBA00023136"/>
    </source>
</evidence>
<comment type="subcellular location">
    <subcellularLocation>
        <location evidence="1">Membrane</location>
        <topology evidence="1">Single-pass type I membrane protein</topology>
    </subcellularLocation>
</comment>
<reference evidence="8" key="1">
    <citation type="submission" date="2021-02" db="EMBL/GenBank/DDBJ databases">
        <authorList>
            <person name="Nowell W R."/>
        </authorList>
    </citation>
    <scope>NUCLEOTIDE SEQUENCE</scope>
</reference>
<dbReference type="Proteomes" id="UP000663889">
    <property type="component" value="Unassembled WGS sequence"/>
</dbReference>
<dbReference type="Pfam" id="PF10222">
    <property type="entry name" value="DUF2152"/>
    <property type="match status" value="1"/>
</dbReference>
<evidence type="ECO:0000256" key="4">
    <source>
        <dbReference type="ARBA" id="ARBA00022989"/>
    </source>
</evidence>
<gene>
    <name evidence="8" type="ORF">SEV965_LOCUS9544</name>
</gene>
<accession>A0A814EW84</accession>
<dbReference type="PANTHER" id="PTHR31386:SF2">
    <property type="entry name" value="SIMILAR TO RIKEN CDNA 2510039O18"/>
    <property type="match status" value="1"/>
</dbReference>
<protein>
    <submittedName>
        <fullName evidence="8">Uncharacterized protein</fullName>
    </submittedName>
</protein>
<dbReference type="InterPro" id="IPR018795">
    <property type="entry name" value="K2013-like"/>
</dbReference>
<dbReference type="EMBL" id="CAJNOU010000375">
    <property type="protein sequence ID" value="CAF0976808.1"/>
    <property type="molecule type" value="Genomic_DNA"/>
</dbReference>
<evidence type="ECO:0000256" key="6">
    <source>
        <dbReference type="ARBA" id="ARBA00023180"/>
    </source>
</evidence>
<keyword evidence="2 7" id="KW-0812">Transmembrane</keyword>
<evidence type="ECO:0000256" key="7">
    <source>
        <dbReference type="SAM" id="Phobius"/>
    </source>
</evidence>